<reference evidence="17 18" key="1">
    <citation type="submission" date="2015-12" db="EMBL/GenBank/DDBJ databases">
        <title>Dictyostelia acquired genes for synthesis and detection of signals that induce cell-type specialization by lateral gene transfer from prokaryotes.</title>
        <authorList>
            <person name="Gloeckner G."/>
            <person name="Schaap P."/>
        </authorList>
    </citation>
    <scope>NUCLEOTIDE SEQUENCE [LARGE SCALE GENOMIC DNA]</scope>
    <source>
        <strain evidence="17 18">TK</strain>
    </source>
</reference>
<comment type="catalytic activity">
    <reaction evidence="11 14">
        <text>Hydrolyzes the peptide bond -P2-(S-farnesyl or geranylgeranyl)C-P1'-P2'-P3'-COOH where P1' and P2' are amino acids with aliphatic side chains and P3' is any C-terminal residue.</text>
        <dbReference type="EC" id="3.4.24.84"/>
    </reaction>
</comment>
<evidence type="ECO:0000256" key="1">
    <source>
        <dbReference type="ARBA" id="ARBA00004477"/>
    </source>
</evidence>
<evidence type="ECO:0000256" key="4">
    <source>
        <dbReference type="ARBA" id="ARBA00022723"/>
    </source>
</evidence>
<protein>
    <recommendedName>
        <fullName evidence="14">CAAX prenyl protease</fullName>
        <ecNumber evidence="14">3.4.24.84</ecNumber>
    </recommendedName>
</protein>
<dbReference type="GO" id="GO:0071586">
    <property type="term" value="P:CAAX-box protein processing"/>
    <property type="evidence" value="ECO:0007669"/>
    <property type="project" value="UniProtKB-UniRule"/>
</dbReference>
<sequence length="452" mass="52982">MKLKASHIIQIWSLGIILAMLLFNIQPVLENMPWFQFTIGCNTFIFFLELYLDIRQSFTLRQYNDPNAIWTETKYHIQNILGLLNFSRTESTIGFIMECFVLHFGILVQIYQLNSFIWERLGFDSTFEITRGIGYLFLISLSSSLIRLPFEMYRIYIDQSPNISTTTTIKQTILDQIKMFVISLFIGIPMLTITLSLFYWQLPYQWFTICIFVSSVALLFSDMYPRIAFLFNSFSVLEEGELRSEIIQLSKKLNFPLQEIYTMDGSKRVAHSNAFLMGFWNSSFVLYDNLIKQLSTPEILAIIGHEIGHHKFKHTWKHLLIQLVFVSNFIYLFSGVVNLPIFYNSFGFSRIDVSVGLILFSYLYSTFANLLRFVTNLIQREFEFAADAYAIENGLDMKNALHSMHSTSSSVYIRPDKYFSIYYYTHPTLMERLDSIELLREEKINLQNKKVQ</sequence>
<keyword evidence="3 14" id="KW-0812">Transmembrane</keyword>
<feature type="active site" evidence="12">
    <location>
        <position position="306"/>
    </location>
</feature>
<dbReference type="CDD" id="cd07343">
    <property type="entry name" value="M48A_Zmpste24p_like"/>
    <property type="match status" value="1"/>
</dbReference>
<dbReference type="EMBL" id="LODT01000022">
    <property type="protein sequence ID" value="KYQ94028.1"/>
    <property type="molecule type" value="Genomic_DNA"/>
</dbReference>
<feature type="transmembrane region" description="Helical" evidence="14">
    <location>
        <begin position="93"/>
        <end position="112"/>
    </location>
</feature>
<keyword evidence="9 14" id="KW-0482">Metalloprotease</keyword>
<dbReference type="GO" id="GO:0005789">
    <property type="term" value="C:endoplasmic reticulum membrane"/>
    <property type="evidence" value="ECO:0007669"/>
    <property type="project" value="UniProtKB-SubCell"/>
</dbReference>
<dbReference type="OrthoDB" id="360839at2759"/>
<keyword evidence="5 14" id="KW-0378">Hydrolase</keyword>
<feature type="domain" description="CAAX prenyl protease 1 N-terminal" evidence="16">
    <location>
        <begin position="84"/>
        <end position="232"/>
    </location>
</feature>
<dbReference type="InterPro" id="IPR001915">
    <property type="entry name" value="Peptidase_M48"/>
</dbReference>
<dbReference type="InterPro" id="IPR032456">
    <property type="entry name" value="Peptidase_M48_N"/>
</dbReference>
<feature type="domain" description="Peptidase M48" evidence="15">
    <location>
        <begin position="238"/>
        <end position="437"/>
    </location>
</feature>
<feature type="binding site" evidence="13">
    <location>
        <position position="305"/>
    </location>
    <ligand>
        <name>Zn(2+)</name>
        <dbReference type="ChEBI" id="CHEBI:29105"/>
        <note>catalytic</note>
    </ligand>
</feature>
<keyword evidence="18" id="KW-1185">Reference proteome</keyword>
<feature type="transmembrane region" description="Helical" evidence="14">
    <location>
        <begin position="7"/>
        <end position="28"/>
    </location>
</feature>
<dbReference type="FunFam" id="3.30.2010.10:FF:000002">
    <property type="entry name" value="CAAX prenyl protease"/>
    <property type="match status" value="1"/>
</dbReference>
<accession>A0A151ZJ50</accession>
<evidence type="ECO:0000256" key="7">
    <source>
        <dbReference type="ARBA" id="ARBA00022833"/>
    </source>
</evidence>
<feature type="transmembrane region" description="Helical" evidence="14">
    <location>
        <begin position="34"/>
        <end position="52"/>
    </location>
</feature>
<evidence type="ECO:0000256" key="12">
    <source>
        <dbReference type="PIRSR" id="PIRSR627057-1"/>
    </source>
</evidence>
<evidence type="ECO:0000259" key="15">
    <source>
        <dbReference type="Pfam" id="PF01435"/>
    </source>
</evidence>
<evidence type="ECO:0000256" key="2">
    <source>
        <dbReference type="ARBA" id="ARBA00022670"/>
    </source>
</evidence>
<evidence type="ECO:0000256" key="10">
    <source>
        <dbReference type="ARBA" id="ARBA00023136"/>
    </source>
</evidence>
<evidence type="ECO:0000256" key="8">
    <source>
        <dbReference type="ARBA" id="ARBA00022989"/>
    </source>
</evidence>
<evidence type="ECO:0000256" key="6">
    <source>
        <dbReference type="ARBA" id="ARBA00022824"/>
    </source>
</evidence>
<evidence type="ECO:0000256" key="14">
    <source>
        <dbReference type="RuleBase" id="RU366005"/>
    </source>
</evidence>
<evidence type="ECO:0000259" key="16">
    <source>
        <dbReference type="Pfam" id="PF16491"/>
    </source>
</evidence>
<evidence type="ECO:0000256" key="13">
    <source>
        <dbReference type="PIRSR" id="PIRSR627057-2"/>
    </source>
</evidence>
<evidence type="ECO:0000313" key="18">
    <source>
        <dbReference type="Proteomes" id="UP000076078"/>
    </source>
</evidence>
<feature type="transmembrane region" description="Helical" evidence="14">
    <location>
        <begin position="179"/>
        <end position="200"/>
    </location>
</feature>
<feature type="binding site" evidence="13">
    <location>
        <position position="309"/>
    </location>
    <ligand>
        <name>Zn(2+)</name>
        <dbReference type="ChEBI" id="CHEBI:29105"/>
        <note>catalytic</note>
    </ligand>
</feature>
<evidence type="ECO:0000256" key="3">
    <source>
        <dbReference type="ARBA" id="ARBA00022692"/>
    </source>
</evidence>
<dbReference type="Proteomes" id="UP000076078">
    <property type="component" value="Unassembled WGS sequence"/>
</dbReference>
<dbReference type="InParanoid" id="A0A151ZJ50"/>
<feature type="binding site" evidence="13">
    <location>
        <position position="383"/>
    </location>
    <ligand>
        <name>Zn(2+)</name>
        <dbReference type="ChEBI" id="CHEBI:29105"/>
        <note>catalytic</note>
    </ligand>
</feature>
<keyword evidence="8 14" id="KW-1133">Transmembrane helix</keyword>
<gene>
    <name evidence="17" type="ORF">DLAC_04301</name>
</gene>
<dbReference type="PANTHER" id="PTHR10120">
    <property type="entry name" value="CAAX PRENYL PROTEASE 1"/>
    <property type="match status" value="1"/>
</dbReference>
<dbReference type="GO" id="GO:0004222">
    <property type="term" value="F:metalloendopeptidase activity"/>
    <property type="evidence" value="ECO:0007669"/>
    <property type="project" value="UniProtKB-UniRule"/>
</dbReference>
<feature type="transmembrane region" description="Helical" evidence="14">
    <location>
        <begin position="132"/>
        <end position="150"/>
    </location>
</feature>
<comment type="caution">
    <text evidence="14">Lacks conserved residue(s) required for the propagation of feature annotation.</text>
</comment>
<dbReference type="AlphaFoldDB" id="A0A151ZJ50"/>
<feature type="transmembrane region" description="Helical" evidence="14">
    <location>
        <begin position="355"/>
        <end position="374"/>
    </location>
</feature>
<dbReference type="InterPro" id="IPR027057">
    <property type="entry name" value="CAXX_Prtase_1"/>
</dbReference>
<feature type="transmembrane region" description="Helical" evidence="14">
    <location>
        <begin position="206"/>
        <end position="224"/>
    </location>
</feature>
<comment type="cofactor">
    <cofactor evidence="13 14">
        <name>Zn(2+)</name>
        <dbReference type="ChEBI" id="CHEBI:29105"/>
    </cofactor>
    <text evidence="13 14">Binds 1 zinc ion per subunit.</text>
</comment>
<dbReference type="EC" id="3.4.24.84" evidence="14"/>
<dbReference type="STRING" id="361077.A0A151ZJ50"/>
<comment type="subcellular location">
    <subcellularLocation>
        <location evidence="1 14">Endoplasmic reticulum membrane</location>
        <topology evidence="1 14">Multi-pass membrane protein</topology>
    </subcellularLocation>
</comment>
<comment type="similarity">
    <text evidence="14">Belongs to the peptidase M48A family.</text>
</comment>
<feature type="transmembrane region" description="Helical" evidence="14">
    <location>
        <begin position="319"/>
        <end position="343"/>
    </location>
</feature>
<evidence type="ECO:0000256" key="11">
    <source>
        <dbReference type="ARBA" id="ARBA00044456"/>
    </source>
</evidence>
<dbReference type="OMA" id="RLPFEMY"/>
<comment type="caution">
    <text evidence="17">The sequence shown here is derived from an EMBL/GenBank/DDBJ whole genome shotgun (WGS) entry which is preliminary data.</text>
</comment>
<keyword evidence="2 14" id="KW-0645">Protease</keyword>
<feature type="active site" description="Proton donor" evidence="12">
    <location>
        <position position="387"/>
    </location>
</feature>
<evidence type="ECO:0000256" key="9">
    <source>
        <dbReference type="ARBA" id="ARBA00023049"/>
    </source>
</evidence>
<evidence type="ECO:0000313" key="17">
    <source>
        <dbReference type="EMBL" id="KYQ94028.1"/>
    </source>
</evidence>
<proteinExistence type="inferred from homology"/>
<keyword evidence="10 14" id="KW-0472">Membrane</keyword>
<keyword evidence="6 14" id="KW-0256">Endoplasmic reticulum</keyword>
<keyword evidence="4 13" id="KW-0479">Metal-binding</keyword>
<keyword evidence="7 13" id="KW-0862">Zinc</keyword>
<organism evidence="17 18">
    <name type="scientific">Tieghemostelium lacteum</name>
    <name type="common">Slime mold</name>
    <name type="synonym">Dictyostelium lacteum</name>
    <dbReference type="NCBI Taxonomy" id="361077"/>
    <lineage>
        <taxon>Eukaryota</taxon>
        <taxon>Amoebozoa</taxon>
        <taxon>Evosea</taxon>
        <taxon>Eumycetozoa</taxon>
        <taxon>Dictyostelia</taxon>
        <taxon>Dictyosteliales</taxon>
        <taxon>Raperosteliaceae</taxon>
        <taxon>Tieghemostelium</taxon>
    </lineage>
</organism>
<name>A0A151ZJ50_TIELA</name>
<evidence type="ECO:0000256" key="5">
    <source>
        <dbReference type="ARBA" id="ARBA00022801"/>
    </source>
</evidence>
<dbReference type="Gene3D" id="3.30.2010.10">
    <property type="entry name" value="Metalloproteases ('zincins'), catalytic domain"/>
    <property type="match status" value="1"/>
</dbReference>
<dbReference type="Pfam" id="PF16491">
    <property type="entry name" value="Peptidase_M48_N"/>
    <property type="match status" value="1"/>
</dbReference>
<dbReference type="Pfam" id="PF01435">
    <property type="entry name" value="Peptidase_M48"/>
    <property type="match status" value="1"/>
</dbReference>
<comment type="function">
    <text evidence="14">Proteolytically removes the C-terminal three residues of farnesylated proteins.</text>
</comment>
<dbReference type="GO" id="GO:0046872">
    <property type="term" value="F:metal ion binding"/>
    <property type="evidence" value="ECO:0007669"/>
    <property type="project" value="UniProtKB-UniRule"/>
</dbReference>